<feature type="non-terminal residue" evidence="1">
    <location>
        <position position="106"/>
    </location>
</feature>
<comment type="caution">
    <text evidence="1">The sequence shown here is derived from an EMBL/GenBank/DDBJ whole genome shotgun (WGS) entry which is preliminary data.</text>
</comment>
<feature type="non-terminal residue" evidence="1">
    <location>
        <position position="1"/>
    </location>
</feature>
<dbReference type="EMBL" id="JACEIK010003247">
    <property type="protein sequence ID" value="MCD9640940.1"/>
    <property type="molecule type" value="Genomic_DNA"/>
</dbReference>
<name>A0ABS8V1D5_DATST</name>
<dbReference type="Proteomes" id="UP000823775">
    <property type="component" value="Unassembled WGS sequence"/>
</dbReference>
<evidence type="ECO:0000313" key="1">
    <source>
        <dbReference type="EMBL" id="MCD9640940.1"/>
    </source>
</evidence>
<organism evidence="1 2">
    <name type="scientific">Datura stramonium</name>
    <name type="common">Jimsonweed</name>
    <name type="synonym">Common thornapple</name>
    <dbReference type="NCBI Taxonomy" id="4076"/>
    <lineage>
        <taxon>Eukaryota</taxon>
        <taxon>Viridiplantae</taxon>
        <taxon>Streptophyta</taxon>
        <taxon>Embryophyta</taxon>
        <taxon>Tracheophyta</taxon>
        <taxon>Spermatophyta</taxon>
        <taxon>Magnoliopsida</taxon>
        <taxon>eudicotyledons</taxon>
        <taxon>Gunneridae</taxon>
        <taxon>Pentapetalae</taxon>
        <taxon>asterids</taxon>
        <taxon>lamiids</taxon>
        <taxon>Solanales</taxon>
        <taxon>Solanaceae</taxon>
        <taxon>Solanoideae</taxon>
        <taxon>Datureae</taxon>
        <taxon>Datura</taxon>
    </lineage>
</organism>
<gene>
    <name evidence="1" type="ORF">HAX54_026698</name>
</gene>
<sequence length="106" mass="12327">VKYAKDRINIMIYEQEGSLGRIKKKKHGNSKIRRLPKRATHARWQCATLARRGNRKRFALGKLRDQRYATLHNTTYHASDHDIPIVVRVFSMPRRACCVIGNVARS</sequence>
<proteinExistence type="predicted"/>
<reference evidence="1 2" key="1">
    <citation type="journal article" date="2021" name="BMC Genomics">
        <title>Datura genome reveals duplications of psychoactive alkaloid biosynthetic genes and high mutation rate following tissue culture.</title>
        <authorList>
            <person name="Rajewski A."/>
            <person name="Carter-House D."/>
            <person name="Stajich J."/>
            <person name="Litt A."/>
        </authorList>
    </citation>
    <scope>NUCLEOTIDE SEQUENCE [LARGE SCALE GENOMIC DNA]</scope>
    <source>
        <strain evidence="1">AR-01</strain>
    </source>
</reference>
<keyword evidence="2" id="KW-1185">Reference proteome</keyword>
<protein>
    <submittedName>
        <fullName evidence="1">Uncharacterized protein</fullName>
    </submittedName>
</protein>
<accession>A0ABS8V1D5</accession>
<evidence type="ECO:0000313" key="2">
    <source>
        <dbReference type="Proteomes" id="UP000823775"/>
    </source>
</evidence>